<feature type="transmembrane region" description="Helical" evidence="7">
    <location>
        <begin position="274"/>
        <end position="296"/>
    </location>
</feature>
<comment type="similarity">
    <text evidence="6">Belongs to the ABC-4 integral membrane protein family.</text>
</comment>
<evidence type="ECO:0000256" key="6">
    <source>
        <dbReference type="ARBA" id="ARBA00038076"/>
    </source>
</evidence>
<feature type="transmembrane region" description="Helical" evidence="7">
    <location>
        <begin position="780"/>
        <end position="809"/>
    </location>
</feature>
<proteinExistence type="inferred from homology"/>
<accession>A0A1E3A8A7</accession>
<feature type="domain" description="ABC3 transporter permease C-terminal" evidence="8">
    <location>
        <begin position="280"/>
        <end position="392"/>
    </location>
</feature>
<feature type="transmembrane region" description="Helical" evidence="7">
    <location>
        <begin position="815"/>
        <end position="836"/>
    </location>
</feature>
<keyword evidence="3 7" id="KW-0812">Transmembrane</keyword>
<feature type="transmembrane region" description="Helical" evidence="7">
    <location>
        <begin position="723"/>
        <end position="747"/>
    </location>
</feature>
<dbReference type="InterPro" id="IPR003838">
    <property type="entry name" value="ABC3_permease_C"/>
</dbReference>
<keyword evidence="4 7" id="KW-1133">Transmembrane helix</keyword>
<feature type="transmembrane region" description="Helical" evidence="7">
    <location>
        <begin position="367"/>
        <end position="387"/>
    </location>
</feature>
<dbReference type="RefSeq" id="WP_069151414.1">
    <property type="nucleotide sequence ID" value="NZ_MCGH01000002.1"/>
</dbReference>
<evidence type="ECO:0000256" key="7">
    <source>
        <dbReference type="SAM" id="Phobius"/>
    </source>
</evidence>
<feature type="transmembrane region" description="Helical" evidence="7">
    <location>
        <begin position="26"/>
        <end position="50"/>
    </location>
</feature>
<dbReference type="EMBL" id="MCGH01000002">
    <property type="protein sequence ID" value="ODM05005.1"/>
    <property type="molecule type" value="Genomic_DNA"/>
</dbReference>
<dbReference type="Proteomes" id="UP000094067">
    <property type="component" value="Unassembled WGS sequence"/>
</dbReference>
<gene>
    <name evidence="9" type="ORF">BEI61_00888</name>
</gene>
<organism evidence="9 10">
    <name type="scientific">Eisenbergiella tayi</name>
    <dbReference type="NCBI Taxonomy" id="1432052"/>
    <lineage>
        <taxon>Bacteria</taxon>
        <taxon>Bacillati</taxon>
        <taxon>Bacillota</taxon>
        <taxon>Clostridia</taxon>
        <taxon>Lachnospirales</taxon>
        <taxon>Lachnospiraceae</taxon>
        <taxon>Eisenbergiella</taxon>
    </lineage>
</organism>
<evidence type="ECO:0000313" key="9">
    <source>
        <dbReference type="EMBL" id="ODM05005.1"/>
    </source>
</evidence>
<dbReference type="Pfam" id="PF02687">
    <property type="entry name" value="FtsX"/>
    <property type="match status" value="2"/>
</dbReference>
<evidence type="ECO:0000256" key="2">
    <source>
        <dbReference type="ARBA" id="ARBA00022475"/>
    </source>
</evidence>
<comment type="subcellular location">
    <subcellularLocation>
        <location evidence="1">Cell membrane</location>
        <topology evidence="1">Multi-pass membrane protein</topology>
    </subcellularLocation>
</comment>
<feature type="domain" description="ABC3 transporter permease C-terminal" evidence="8">
    <location>
        <begin position="729"/>
        <end position="838"/>
    </location>
</feature>
<sequence length="853" mass="95673">MLKVKNNKCISRLADKSFRANKTRNIIAVIAIALTTILFTALFTIGSGAVESFQYNTMLQAGGMAHGAIKFAPPSIYEDVKSHPLVKETGFRMVTADSVDNPEFLKRHVEMYYEDQTCMDLSFISLKEGSIPQAENEIIMDVPSLDLLGVPVRTGEKVTLLLTVKGKQVEREFVLSGYWEPINPSMNVGFAICSKAYTEKYADELKYIYNEEPYMSGSVMYDLMFKSTRGMDKSMDMLVQDLGYSLDDRDDNYLAANVNWAYLSNSMGQDPVTMMTIAAALALIILTGYLIIYNIFQISVIRDIRFYGLLKTIGTTGKQIKKIIRRQGLRLSLYGIPIGLAVGFFIGKGIVPYIMAISNYNSGKVSVSLNPLIFVGAALFSLFTVAISTRKPGRMAAAISPVEAVKYTDSNADIRKKNKKSTDGGKIYKMALSNLGRNRKRTVLVIVSLSLSVILMNSVVTMTESFDLDKYLSTFVDTDFLAAHAQYFNNDYRSNEERVSESMIQAIEEEPGFEKGGRIFFYQDVSVKMPEPNPIHLNENGAAVNAEGEHINVDENLYPRANLYGLEELPLARMDIVAGETDPDILKEKLDTGDYIIEGVDIDDYGKVYEDRIHYAIGDKVTIHNSNGQEKEAEVIAQIKIKYYTNSVRYSGVDYVFYTSRDGYEKLGGDMDSVMSYLFQCEDEKEGQMEQFLASYTENQEPMMSFESKSRYLDNFQSLKGTFTLVGGVLSLIIGIIGVLNFVNACITSIITRKKEFAALKAIGMTEKQTRRMVCLEGSYYAAGVVLFSLMAGSLFSLVVMGNFVIFWFTTYRFILWPMLMVLPFMVVMGLVVPYLTIRVTDKDSVVEMLREE</sequence>
<dbReference type="PANTHER" id="PTHR30572:SF4">
    <property type="entry name" value="ABC TRANSPORTER PERMEASE YTRF"/>
    <property type="match status" value="1"/>
</dbReference>
<reference evidence="9 10" key="1">
    <citation type="submission" date="2016-07" db="EMBL/GenBank/DDBJ databases">
        <title>Characterization of isolates of Eisenbergiella tayi derived from blood cultures, using whole genome sequencing.</title>
        <authorList>
            <person name="Burdz T."/>
            <person name="Wiebe D."/>
            <person name="Huynh C."/>
            <person name="Bernard K."/>
        </authorList>
    </citation>
    <scope>NUCLEOTIDE SEQUENCE [LARGE SCALE GENOMIC DNA]</scope>
    <source>
        <strain evidence="9 10">NML 110608</strain>
    </source>
</reference>
<evidence type="ECO:0000256" key="4">
    <source>
        <dbReference type="ARBA" id="ARBA00022989"/>
    </source>
</evidence>
<evidence type="ECO:0000313" key="10">
    <source>
        <dbReference type="Proteomes" id="UP000094067"/>
    </source>
</evidence>
<keyword evidence="2" id="KW-1003">Cell membrane</keyword>
<evidence type="ECO:0000256" key="1">
    <source>
        <dbReference type="ARBA" id="ARBA00004651"/>
    </source>
</evidence>
<feature type="transmembrane region" description="Helical" evidence="7">
    <location>
        <begin position="331"/>
        <end position="355"/>
    </location>
</feature>
<protein>
    <submittedName>
        <fullName evidence="9">FtsX-like permease family protein</fullName>
    </submittedName>
</protein>
<name>A0A1E3A8A7_9FIRM</name>
<evidence type="ECO:0000256" key="3">
    <source>
        <dbReference type="ARBA" id="ARBA00022692"/>
    </source>
</evidence>
<dbReference type="GO" id="GO:0022857">
    <property type="term" value="F:transmembrane transporter activity"/>
    <property type="evidence" value="ECO:0007669"/>
    <property type="project" value="TreeGrafter"/>
</dbReference>
<dbReference type="PATRIC" id="fig|1432052.4.peg.999"/>
<dbReference type="AlphaFoldDB" id="A0A1E3A8A7"/>
<evidence type="ECO:0000259" key="8">
    <source>
        <dbReference type="Pfam" id="PF02687"/>
    </source>
</evidence>
<dbReference type="GO" id="GO:0005886">
    <property type="term" value="C:plasma membrane"/>
    <property type="evidence" value="ECO:0007669"/>
    <property type="project" value="UniProtKB-SubCell"/>
</dbReference>
<comment type="caution">
    <text evidence="9">The sequence shown here is derived from an EMBL/GenBank/DDBJ whole genome shotgun (WGS) entry which is preliminary data.</text>
</comment>
<evidence type="ECO:0000256" key="5">
    <source>
        <dbReference type="ARBA" id="ARBA00023136"/>
    </source>
</evidence>
<feature type="transmembrane region" description="Helical" evidence="7">
    <location>
        <begin position="442"/>
        <end position="460"/>
    </location>
</feature>
<keyword evidence="5 7" id="KW-0472">Membrane</keyword>
<dbReference type="PANTHER" id="PTHR30572">
    <property type="entry name" value="MEMBRANE COMPONENT OF TRANSPORTER-RELATED"/>
    <property type="match status" value="1"/>
</dbReference>
<dbReference type="InterPro" id="IPR050250">
    <property type="entry name" value="Macrolide_Exporter_MacB"/>
</dbReference>